<feature type="region of interest" description="Disordered" evidence="1">
    <location>
        <begin position="143"/>
        <end position="236"/>
    </location>
</feature>
<name>A0A1Y2IDK7_TRAC3</name>
<feature type="compositionally biased region" description="Basic residues" evidence="1">
    <location>
        <begin position="168"/>
        <end position="184"/>
    </location>
</feature>
<feature type="compositionally biased region" description="Polar residues" evidence="1">
    <location>
        <begin position="208"/>
        <end position="225"/>
    </location>
</feature>
<dbReference type="OrthoDB" id="10458069at2759"/>
<organism evidence="2 3">
    <name type="scientific">Trametes coccinea (strain BRFM310)</name>
    <name type="common">Pycnoporus coccineus</name>
    <dbReference type="NCBI Taxonomy" id="1353009"/>
    <lineage>
        <taxon>Eukaryota</taxon>
        <taxon>Fungi</taxon>
        <taxon>Dikarya</taxon>
        <taxon>Basidiomycota</taxon>
        <taxon>Agaricomycotina</taxon>
        <taxon>Agaricomycetes</taxon>
        <taxon>Polyporales</taxon>
        <taxon>Polyporaceae</taxon>
        <taxon>Trametes</taxon>
    </lineage>
</organism>
<protein>
    <submittedName>
        <fullName evidence="2">Uncharacterized protein</fullName>
    </submittedName>
</protein>
<keyword evidence="3" id="KW-1185">Reference proteome</keyword>
<dbReference type="Proteomes" id="UP000193067">
    <property type="component" value="Unassembled WGS sequence"/>
</dbReference>
<accession>A0A1Y2IDK7</accession>
<reference evidence="2 3" key="1">
    <citation type="journal article" date="2015" name="Biotechnol. Biofuels">
        <title>Enhanced degradation of softwood versus hardwood by the white-rot fungus Pycnoporus coccineus.</title>
        <authorList>
            <person name="Couturier M."/>
            <person name="Navarro D."/>
            <person name="Chevret D."/>
            <person name="Henrissat B."/>
            <person name="Piumi F."/>
            <person name="Ruiz-Duenas F.J."/>
            <person name="Martinez A.T."/>
            <person name="Grigoriev I.V."/>
            <person name="Riley R."/>
            <person name="Lipzen A."/>
            <person name="Berrin J.G."/>
            <person name="Master E.R."/>
            <person name="Rosso M.N."/>
        </authorList>
    </citation>
    <scope>NUCLEOTIDE SEQUENCE [LARGE SCALE GENOMIC DNA]</scope>
    <source>
        <strain evidence="2 3">BRFM310</strain>
    </source>
</reference>
<dbReference type="AlphaFoldDB" id="A0A1Y2IDK7"/>
<sequence>MPRFMYALNKAPRKREKTTGFNLFSVFVREFVSRGDDNRAHLMAQRASPYWHALTASQRRYWQCRADEIFRSSSDDSERALLSSVPLPDDLMAHVGTFLAFPRLEPMPPSLGMFRDWYGEFTQSMLDLLSEILVSTTVEGYRARHSTSPRPVGEKTAAHPSPKSKSAGARKRPKPPSFKVRRVRGVPQEGPTVVRRAGRKPTNRPLRQRSSVNPSTSHTPEQENTSPPPPALTFAPAIPAMWYDPGSSARYTNTTACRPSAAHWTPSITPPLHFAEDPSFNFASSATSHTTVPQPPDPAWPSTETWETSGVSWGALEHGGDTLPLPPVLESNHDNVAWTDWEHLVGGGE</sequence>
<feature type="region of interest" description="Disordered" evidence="1">
    <location>
        <begin position="285"/>
        <end position="306"/>
    </location>
</feature>
<evidence type="ECO:0000256" key="1">
    <source>
        <dbReference type="SAM" id="MobiDB-lite"/>
    </source>
</evidence>
<dbReference type="EMBL" id="KZ084134">
    <property type="protein sequence ID" value="OSC98763.1"/>
    <property type="molecule type" value="Genomic_DNA"/>
</dbReference>
<evidence type="ECO:0000313" key="2">
    <source>
        <dbReference type="EMBL" id="OSC98763.1"/>
    </source>
</evidence>
<gene>
    <name evidence="2" type="ORF">PYCCODRAFT_1470742</name>
</gene>
<proteinExistence type="predicted"/>
<evidence type="ECO:0000313" key="3">
    <source>
        <dbReference type="Proteomes" id="UP000193067"/>
    </source>
</evidence>